<dbReference type="SMART" id="SM00731">
    <property type="entry name" value="SprT"/>
    <property type="match status" value="1"/>
</dbReference>
<dbReference type="CTD" id="32480"/>
<keyword evidence="8 15" id="KW-0863">Zinc-finger</keyword>
<dbReference type="PROSITE" id="PS51908">
    <property type="entry name" value="ZF_UBZ4"/>
    <property type="match status" value="3"/>
</dbReference>
<feature type="domain" description="UBZ4-type" evidence="17">
    <location>
        <begin position="440"/>
        <end position="467"/>
    </location>
</feature>
<comment type="similarity">
    <text evidence="3">Belongs to the Spartan family.</text>
</comment>
<dbReference type="GO" id="GO:0006508">
    <property type="term" value="P:proteolysis"/>
    <property type="evidence" value="ECO:0007669"/>
    <property type="project" value="UniProtKB-KW"/>
</dbReference>
<keyword evidence="10" id="KW-0862">Zinc</keyword>
<feature type="compositionally biased region" description="Polar residues" evidence="16">
    <location>
        <begin position="484"/>
        <end position="497"/>
    </location>
</feature>
<feature type="region of interest" description="Disordered" evidence="16">
    <location>
        <begin position="326"/>
        <end position="361"/>
    </location>
</feature>
<dbReference type="GO" id="GO:0006281">
    <property type="term" value="P:DNA repair"/>
    <property type="evidence" value="ECO:0007669"/>
    <property type="project" value="UniProtKB-KW"/>
</dbReference>
<evidence type="ECO:0000256" key="9">
    <source>
        <dbReference type="ARBA" id="ARBA00022801"/>
    </source>
</evidence>
<keyword evidence="6" id="KW-0479">Metal-binding</keyword>
<dbReference type="Pfam" id="PF10263">
    <property type="entry name" value="SprT-like"/>
    <property type="match status" value="1"/>
</dbReference>
<evidence type="ECO:0000313" key="18">
    <source>
        <dbReference type="Proteomes" id="UP000694920"/>
    </source>
</evidence>
<name>A0AAJ7FMX9_CEPCN</name>
<evidence type="ECO:0000256" key="4">
    <source>
        <dbReference type="ARBA" id="ARBA00022454"/>
    </source>
</evidence>
<reference evidence="19" key="1">
    <citation type="submission" date="2025-08" db="UniProtKB">
        <authorList>
            <consortium name="RefSeq"/>
        </authorList>
    </citation>
    <scope>IDENTIFICATION</scope>
</reference>
<evidence type="ECO:0000256" key="11">
    <source>
        <dbReference type="ARBA" id="ARBA00023049"/>
    </source>
</evidence>
<dbReference type="GO" id="GO:0008270">
    <property type="term" value="F:zinc ion binding"/>
    <property type="evidence" value="ECO:0007669"/>
    <property type="project" value="UniProtKB-KW"/>
</dbReference>
<dbReference type="InterPro" id="IPR006640">
    <property type="entry name" value="SprT-like_domain"/>
</dbReference>
<evidence type="ECO:0000259" key="17">
    <source>
        <dbReference type="PROSITE" id="PS51908"/>
    </source>
</evidence>
<feature type="compositionally biased region" description="Basic residues" evidence="16">
    <location>
        <begin position="231"/>
        <end position="240"/>
    </location>
</feature>
<keyword evidence="18" id="KW-1185">Reference proteome</keyword>
<evidence type="ECO:0000256" key="6">
    <source>
        <dbReference type="ARBA" id="ARBA00022723"/>
    </source>
</evidence>
<evidence type="ECO:0000256" key="7">
    <source>
        <dbReference type="ARBA" id="ARBA00022763"/>
    </source>
</evidence>
<keyword evidence="4" id="KW-0158">Chromosome</keyword>
<dbReference type="PANTHER" id="PTHR21220:SF0">
    <property type="entry name" value="DNA-DEPENDENT METALLOPROTEASE SPRTN"/>
    <property type="match status" value="1"/>
</dbReference>
<evidence type="ECO:0000256" key="16">
    <source>
        <dbReference type="SAM" id="MobiDB-lite"/>
    </source>
</evidence>
<feature type="region of interest" description="Disordered" evidence="16">
    <location>
        <begin position="474"/>
        <end position="500"/>
    </location>
</feature>
<accession>A0AAJ7FMX9</accession>
<dbReference type="GeneID" id="107269866"/>
<evidence type="ECO:0000256" key="3">
    <source>
        <dbReference type="ARBA" id="ARBA00010724"/>
    </source>
</evidence>
<dbReference type="Proteomes" id="UP000694920">
    <property type="component" value="Unplaced"/>
</dbReference>
<dbReference type="RefSeq" id="XP_015599685.1">
    <property type="nucleotide sequence ID" value="XM_015744199.2"/>
</dbReference>
<dbReference type="Pfam" id="PF22934">
    <property type="entry name" value="SPRTN_ZBD"/>
    <property type="match status" value="1"/>
</dbReference>
<feature type="region of interest" description="Disordered" evidence="16">
    <location>
        <begin position="401"/>
        <end position="429"/>
    </location>
</feature>
<feature type="compositionally biased region" description="Polar residues" evidence="16">
    <location>
        <begin position="241"/>
        <end position="251"/>
    </location>
</feature>
<feature type="domain" description="UBZ4-type" evidence="17">
    <location>
        <begin position="681"/>
        <end position="708"/>
    </location>
</feature>
<keyword evidence="11" id="KW-0482">Metalloprotease</keyword>
<keyword evidence="5" id="KW-0645">Protease</keyword>
<dbReference type="GO" id="GO:0003697">
    <property type="term" value="F:single-stranded DNA binding"/>
    <property type="evidence" value="ECO:0007669"/>
    <property type="project" value="InterPro"/>
</dbReference>
<protein>
    <recommendedName>
        <fullName evidence="14">Protein with SprT-like domain at the N terminus</fullName>
    </recommendedName>
</protein>
<dbReference type="InterPro" id="IPR006642">
    <property type="entry name" value="Rad18_UBZ4"/>
</dbReference>
<feature type="compositionally biased region" description="Basic and acidic residues" evidence="16">
    <location>
        <begin position="474"/>
        <end position="483"/>
    </location>
</feature>
<evidence type="ECO:0000256" key="10">
    <source>
        <dbReference type="ARBA" id="ARBA00022833"/>
    </source>
</evidence>
<evidence type="ECO:0000256" key="14">
    <source>
        <dbReference type="ARBA" id="ARBA00030396"/>
    </source>
</evidence>
<feature type="compositionally biased region" description="Polar residues" evidence="16">
    <location>
        <begin position="283"/>
        <end position="293"/>
    </location>
</feature>
<keyword evidence="13" id="KW-0539">Nucleus</keyword>
<dbReference type="GO" id="GO:0004222">
    <property type="term" value="F:metalloendopeptidase activity"/>
    <property type="evidence" value="ECO:0007669"/>
    <property type="project" value="InterPro"/>
</dbReference>
<dbReference type="InterPro" id="IPR044245">
    <property type="entry name" value="Spartan"/>
</dbReference>
<proteinExistence type="inferred from homology"/>
<evidence type="ECO:0000256" key="12">
    <source>
        <dbReference type="ARBA" id="ARBA00023204"/>
    </source>
</evidence>
<gene>
    <name evidence="19" type="primary">LOC107269866</name>
</gene>
<evidence type="ECO:0000256" key="5">
    <source>
        <dbReference type="ARBA" id="ARBA00022670"/>
    </source>
</evidence>
<organism evidence="18 19">
    <name type="scientific">Cephus cinctus</name>
    <name type="common">Wheat stem sawfly</name>
    <dbReference type="NCBI Taxonomy" id="211228"/>
    <lineage>
        <taxon>Eukaryota</taxon>
        <taxon>Metazoa</taxon>
        <taxon>Ecdysozoa</taxon>
        <taxon>Arthropoda</taxon>
        <taxon>Hexapoda</taxon>
        <taxon>Insecta</taxon>
        <taxon>Pterygota</taxon>
        <taxon>Neoptera</taxon>
        <taxon>Endopterygota</taxon>
        <taxon>Hymenoptera</taxon>
        <taxon>Cephoidea</taxon>
        <taxon>Cephidae</taxon>
        <taxon>Cephus</taxon>
    </lineage>
</organism>
<feature type="compositionally biased region" description="Polar residues" evidence="16">
    <location>
        <begin position="261"/>
        <end position="277"/>
    </location>
</feature>
<keyword evidence="9" id="KW-0378">Hydrolase</keyword>
<dbReference type="AlphaFoldDB" id="A0AAJ7FMX9"/>
<comment type="subcellular location">
    <subcellularLocation>
        <location evidence="2">Chromosome</location>
    </subcellularLocation>
    <subcellularLocation>
        <location evidence="1">Nucleus</location>
    </subcellularLocation>
</comment>
<sequence>MTKSNKSNDLALALHQFDCVGITENAVFPRNANKENYQPKTLVDRTLEDIDPTPNIYTLFVQFNLKFFWNVLLPVEVKWSNRMTSCAGTCTFRPRSRECIITLSAPLLKLRPRKDLVETLLHEMIHGYLFLTNNNRDREGHGPEFCKHMVRINKEAGTNITIYHTFNAEVRLYQQHWWRCEGPCQHRPPYFGTVRRAMNRAPGPSDFWYADHQRTCGGKFIKVREPESKKPIPKAKKFTSKKNIPSSQSMYNWFPKDDSSQKTSTAQPNSRFSNEGYSRNDYQDNSSTKNIPYSNATSNIQSISSNSTTAGITKLGTGANKVHGWGIGGPNTLTGNVPDKSNRTDPSFSSPISSLAKPGPKLSYSGKVGGTGLGRSNLLDKFYLSATSPSRISVKSQLVISKSTKNSSTNVTDSSANKPNSTPTETSQIIKKKPNKTNITVSCPVCDASVGEHVLNIHLDECLERADKKCHNKAESLTHHDNSKNNLQSSDNNSTLQKVPAGNVKVNPSINLIDPSPVKKRKVSECNSIDSKQPKLDFHKVPEMVDCPVCNVCMETEYLNSHLDTCLTKSTKEREQSLPSTVAQSTPKRMDSDIENIFNVSDSCNESIFEISSSSTASDAPDSPLLNTSKSYKCLVCNNVIKSNVSLNDHLEECVRTVFNDDSDPFIDEPPAKDDTNLATKFPCPICLELVLENIMNQHLDVCLEKDN</sequence>
<dbReference type="Gene3D" id="3.30.160.60">
    <property type="entry name" value="Classic Zinc Finger"/>
    <property type="match status" value="3"/>
</dbReference>
<keyword evidence="7 15" id="KW-0227">DNA damage</keyword>
<feature type="region of interest" description="Disordered" evidence="16">
    <location>
        <begin position="224"/>
        <end position="301"/>
    </location>
</feature>
<dbReference type="KEGG" id="ccin:107269866"/>
<feature type="compositionally biased region" description="Low complexity" evidence="16">
    <location>
        <begin position="401"/>
        <end position="415"/>
    </location>
</feature>
<dbReference type="SMART" id="SM00734">
    <property type="entry name" value="ZnF_Rad18"/>
    <property type="match status" value="4"/>
</dbReference>
<dbReference type="GO" id="GO:0005634">
    <property type="term" value="C:nucleus"/>
    <property type="evidence" value="ECO:0007669"/>
    <property type="project" value="UniProtKB-SubCell"/>
</dbReference>
<feature type="domain" description="UBZ4-type" evidence="17">
    <location>
        <begin position="544"/>
        <end position="571"/>
    </location>
</feature>
<evidence type="ECO:0000256" key="1">
    <source>
        <dbReference type="ARBA" id="ARBA00004123"/>
    </source>
</evidence>
<evidence type="ECO:0000256" key="2">
    <source>
        <dbReference type="ARBA" id="ARBA00004286"/>
    </source>
</evidence>
<dbReference type="PANTHER" id="PTHR21220">
    <property type="entry name" value="DNA-DEPENDENT METALLOPROTEASE SPRTN"/>
    <property type="match status" value="1"/>
</dbReference>
<feature type="compositionally biased region" description="Polar residues" evidence="16">
    <location>
        <begin position="344"/>
        <end position="353"/>
    </location>
</feature>
<evidence type="ECO:0000256" key="8">
    <source>
        <dbReference type="ARBA" id="ARBA00022771"/>
    </source>
</evidence>
<keyword evidence="12 15" id="KW-0234">DNA repair</keyword>
<feature type="compositionally biased region" description="Polar residues" evidence="16">
    <location>
        <begin position="416"/>
        <end position="428"/>
    </location>
</feature>
<dbReference type="GO" id="GO:0031593">
    <property type="term" value="F:polyubiquitin modification-dependent protein binding"/>
    <property type="evidence" value="ECO:0007669"/>
    <property type="project" value="TreeGrafter"/>
</dbReference>
<evidence type="ECO:0000313" key="19">
    <source>
        <dbReference type="RefSeq" id="XP_015599685.1"/>
    </source>
</evidence>
<dbReference type="InterPro" id="IPR055220">
    <property type="entry name" value="SPRTN_ZBD"/>
</dbReference>
<dbReference type="GO" id="GO:0005694">
    <property type="term" value="C:chromosome"/>
    <property type="evidence" value="ECO:0007669"/>
    <property type="project" value="UniProtKB-SubCell"/>
</dbReference>
<evidence type="ECO:0000256" key="13">
    <source>
        <dbReference type="ARBA" id="ARBA00023242"/>
    </source>
</evidence>
<evidence type="ECO:0000256" key="15">
    <source>
        <dbReference type="PROSITE-ProRule" id="PRU01256"/>
    </source>
</evidence>